<dbReference type="Proteomes" id="UP001497522">
    <property type="component" value="Chromosome 12"/>
</dbReference>
<sequence length="103" mass="11145">MLVCRSAVAVEIVKRRVRIETYNLRSCAEGEEGRLQLSMLAGESQSVGIGLCGLQELQWKRAGECDIVPSSVLGTKGEGAWKLVWSGADQRREQGVGLLMAPA</sequence>
<reference evidence="1" key="1">
    <citation type="submission" date="2024-03" db="EMBL/GenBank/DDBJ databases">
        <authorList>
            <consortium name="ELIXIR-Norway"/>
            <consortium name="Elixir Norway"/>
        </authorList>
    </citation>
    <scope>NUCLEOTIDE SEQUENCE</scope>
</reference>
<protein>
    <submittedName>
        <fullName evidence="1">Uncharacterized protein</fullName>
    </submittedName>
</protein>
<evidence type="ECO:0000313" key="2">
    <source>
        <dbReference type="Proteomes" id="UP001497522"/>
    </source>
</evidence>
<evidence type="ECO:0000313" key="1">
    <source>
        <dbReference type="EMBL" id="CAK9861998.1"/>
    </source>
</evidence>
<proteinExistence type="predicted"/>
<organism evidence="1 2">
    <name type="scientific">Sphagnum jensenii</name>
    <dbReference type="NCBI Taxonomy" id="128206"/>
    <lineage>
        <taxon>Eukaryota</taxon>
        <taxon>Viridiplantae</taxon>
        <taxon>Streptophyta</taxon>
        <taxon>Embryophyta</taxon>
        <taxon>Bryophyta</taxon>
        <taxon>Sphagnophytina</taxon>
        <taxon>Sphagnopsida</taxon>
        <taxon>Sphagnales</taxon>
        <taxon>Sphagnaceae</taxon>
        <taxon>Sphagnum</taxon>
    </lineage>
</organism>
<dbReference type="EMBL" id="OZ023713">
    <property type="protein sequence ID" value="CAK9861998.1"/>
    <property type="molecule type" value="Genomic_DNA"/>
</dbReference>
<gene>
    <name evidence="1" type="ORF">CSSPJE1EN2_LOCUS4993</name>
</gene>
<name>A0ABP1AHI2_9BRYO</name>
<keyword evidence="2" id="KW-1185">Reference proteome</keyword>
<accession>A0ABP1AHI2</accession>